<evidence type="ECO:0000256" key="4">
    <source>
        <dbReference type="SAM" id="MobiDB-lite"/>
    </source>
</evidence>
<keyword evidence="7" id="KW-1185">Reference proteome</keyword>
<keyword evidence="3" id="KW-0408">Iron</keyword>
<comment type="caution">
    <text evidence="6">The sequence shown here is derived from an EMBL/GenBank/DDBJ whole genome shotgun (WGS) entry which is preliminary data.</text>
</comment>
<evidence type="ECO:0000256" key="2">
    <source>
        <dbReference type="ARBA" id="ARBA00022723"/>
    </source>
</evidence>
<sequence>MLIHWGQRFETGITEIDREHRHLVDLTNSLSASLEKPEPHILQSVFMQLAGYICHHLVSEETLAAHHRVDAALQQRLQQEHQAFVAEIGRLQKKMESDPVHTAQALQACLTDFINHHVLVTDFELAAALPKEHPQRHHEASEAEHRVRTLHGVGGKS</sequence>
<dbReference type="Gene3D" id="1.20.120.50">
    <property type="entry name" value="Hemerythrin-like"/>
    <property type="match status" value="1"/>
</dbReference>
<dbReference type="InterPro" id="IPR012827">
    <property type="entry name" value="Hemerythrin_metal-bd"/>
</dbReference>
<dbReference type="GO" id="GO:0046872">
    <property type="term" value="F:metal ion binding"/>
    <property type="evidence" value="ECO:0007669"/>
    <property type="project" value="UniProtKB-KW"/>
</dbReference>
<dbReference type="Proteomes" id="UP000268908">
    <property type="component" value="Unassembled WGS sequence"/>
</dbReference>
<comment type="similarity">
    <text evidence="1">Belongs to the hemerythrin family.</text>
</comment>
<protein>
    <submittedName>
        <fullName evidence="6">Hemerythrin-like metal-binding protein</fullName>
    </submittedName>
</protein>
<feature type="compositionally biased region" description="Basic and acidic residues" evidence="4">
    <location>
        <begin position="131"/>
        <end position="147"/>
    </location>
</feature>
<organism evidence="6 7">
    <name type="scientific">Sulfurisoma sediminicola</name>
    <dbReference type="NCBI Taxonomy" id="1381557"/>
    <lineage>
        <taxon>Bacteria</taxon>
        <taxon>Pseudomonadati</taxon>
        <taxon>Pseudomonadota</taxon>
        <taxon>Betaproteobacteria</taxon>
        <taxon>Nitrosomonadales</taxon>
        <taxon>Sterolibacteriaceae</taxon>
        <taxon>Sulfurisoma</taxon>
    </lineage>
</organism>
<proteinExistence type="inferred from homology"/>
<dbReference type="RefSeq" id="WP_165904786.1">
    <property type="nucleotide sequence ID" value="NZ_BHVV01000003.1"/>
</dbReference>
<dbReference type="CDD" id="cd12107">
    <property type="entry name" value="Hemerythrin"/>
    <property type="match status" value="1"/>
</dbReference>
<evidence type="ECO:0000259" key="5">
    <source>
        <dbReference type="Pfam" id="PF01814"/>
    </source>
</evidence>
<feature type="region of interest" description="Disordered" evidence="4">
    <location>
        <begin position="131"/>
        <end position="157"/>
    </location>
</feature>
<evidence type="ECO:0000313" key="7">
    <source>
        <dbReference type="Proteomes" id="UP000268908"/>
    </source>
</evidence>
<evidence type="ECO:0000313" key="6">
    <source>
        <dbReference type="EMBL" id="RLJ63442.1"/>
    </source>
</evidence>
<keyword evidence="2" id="KW-0479">Metal-binding</keyword>
<dbReference type="AlphaFoldDB" id="A0A497XBQ9"/>
<dbReference type="InterPro" id="IPR035938">
    <property type="entry name" value="Hemerythrin-like_sf"/>
</dbReference>
<dbReference type="EMBL" id="RCCI01000006">
    <property type="protein sequence ID" value="RLJ63442.1"/>
    <property type="molecule type" value="Genomic_DNA"/>
</dbReference>
<name>A0A497XBQ9_9PROT</name>
<evidence type="ECO:0000256" key="3">
    <source>
        <dbReference type="ARBA" id="ARBA00023004"/>
    </source>
</evidence>
<reference evidence="6 7" key="1">
    <citation type="submission" date="2018-10" db="EMBL/GenBank/DDBJ databases">
        <title>Genomic Encyclopedia of Type Strains, Phase IV (KMG-IV): sequencing the most valuable type-strain genomes for metagenomic binning, comparative biology and taxonomic classification.</title>
        <authorList>
            <person name="Goeker M."/>
        </authorList>
    </citation>
    <scope>NUCLEOTIDE SEQUENCE [LARGE SCALE GENOMIC DNA]</scope>
    <source>
        <strain evidence="6 7">DSM 26916</strain>
    </source>
</reference>
<dbReference type="InterPro" id="IPR012312">
    <property type="entry name" value="Hemerythrin-like"/>
</dbReference>
<dbReference type="NCBIfam" id="TIGR02481">
    <property type="entry name" value="hemeryth_dom"/>
    <property type="match status" value="1"/>
</dbReference>
<accession>A0A497XBQ9</accession>
<gene>
    <name evidence="6" type="ORF">DFR35_2064</name>
</gene>
<dbReference type="Pfam" id="PF01814">
    <property type="entry name" value="Hemerythrin"/>
    <property type="match status" value="1"/>
</dbReference>
<dbReference type="SUPFAM" id="SSF47188">
    <property type="entry name" value="Hemerythrin-like"/>
    <property type="match status" value="1"/>
</dbReference>
<feature type="domain" description="Hemerythrin-like" evidence="5">
    <location>
        <begin position="11"/>
        <end position="128"/>
    </location>
</feature>
<evidence type="ECO:0000256" key="1">
    <source>
        <dbReference type="ARBA" id="ARBA00010587"/>
    </source>
</evidence>